<gene>
    <name evidence="2" type="ORF">H9726_07610</name>
</gene>
<evidence type="ECO:0000313" key="3">
    <source>
        <dbReference type="Proteomes" id="UP000824025"/>
    </source>
</evidence>
<reference evidence="2" key="2">
    <citation type="submission" date="2021-04" db="EMBL/GenBank/DDBJ databases">
        <authorList>
            <person name="Gilroy R."/>
        </authorList>
    </citation>
    <scope>NUCLEOTIDE SEQUENCE</scope>
    <source>
        <strain evidence="2">CHK192-19661</strain>
    </source>
</reference>
<dbReference type="PANTHER" id="PTHR43792:SF1">
    <property type="entry name" value="N-ACETYLTRANSFERASE DOMAIN-CONTAINING PROTEIN"/>
    <property type="match status" value="1"/>
</dbReference>
<dbReference type="InterPro" id="IPR051531">
    <property type="entry name" value="N-acetyltransferase"/>
</dbReference>
<comment type="caution">
    <text evidence="2">The sequence shown here is derived from an EMBL/GenBank/DDBJ whole genome shotgun (WGS) entry which is preliminary data.</text>
</comment>
<dbReference type="AlphaFoldDB" id="A0A9D2D837"/>
<reference evidence="2" key="1">
    <citation type="journal article" date="2021" name="PeerJ">
        <title>Extensive microbial diversity within the chicken gut microbiome revealed by metagenomics and culture.</title>
        <authorList>
            <person name="Gilroy R."/>
            <person name="Ravi A."/>
            <person name="Getino M."/>
            <person name="Pursley I."/>
            <person name="Horton D.L."/>
            <person name="Alikhan N.F."/>
            <person name="Baker D."/>
            <person name="Gharbi K."/>
            <person name="Hall N."/>
            <person name="Watson M."/>
            <person name="Adriaenssens E.M."/>
            <person name="Foster-Nyarko E."/>
            <person name="Jarju S."/>
            <person name="Secka A."/>
            <person name="Antonio M."/>
            <person name="Oren A."/>
            <person name="Chaudhuri R.R."/>
            <person name="La Ragione R."/>
            <person name="Hildebrand F."/>
            <person name="Pallen M.J."/>
        </authorList>
    </citation>
    <scope>NUCLEOTIDE SEQUENCE</scope>
    <source>
        <strain evidence="2">CHK192-19661</strain>
    </source>
</reference>
<dbReference type="PROSITE" id="PS51186">
    <property type="entry name" value="GNAT"/>
    <property type="match status" value="1"/>
</dbReference>
<evidence type="ECO:0000259" key="1">
    <source>
        <dbReference type="PROSITE" id="PS51186"/>
    </source>
</evidence>
<sequence length="192" mass="22245">MENVIETPRLILRGFSEKDAEKLFPFFADERTNRFLPFFPARTPGDAREIVRRFRKEDAEGIALHRAVCFAGEPVGYIHAGLDESRDLGYALRRDLWGRGLMTEAGTAFLGALRRGEFPYVTATHDVLNPASGAVMKKLGMTYRYSYREQWQPKNISVVFRMYRLNFGEEDFTYNGYREKYAECWVEKADTT</sequence>
<name>A0A9D2D837_9FIRM</name>
<dbReference type="Proteomes" id="UP000824025">
    <property type="component" value="Unassembled WGS sequence"/>
</dbReference>
<dbReference type="GO" id="GO:0016747">
    <property type="term" value="F:acyltransferase activity, transferring groups other than amino-acyl groups"/>
    <property type="evidence" value="ECO:0007669"/>
    <property type="project" value="InterPro"/>
</dbReference>
<accession>A0A9D2D837</accession>
<organism evidence="2 3">
    <name type="scientific">Candidatus Borkfalkia avicola</name>
    <dbReference type="NCBI Taxonomy" id="2838503"/>
    <lineage>
        <taxon>Bacteria</taxon>
        <taxon>Bacillati</taxon>
        <taxon>Bacillota</taxon>
        <taxon>Clostridia</taxon>
        <taxon>Christensenellales</taxon>
        <taxon>Christensenellaceae</taxon>
        <taxon>Candidatus Borkfalkia</taxon>
    </lineage>
</organism>
<feature type="domain" description="N-acetyltransferase" evidence="1">
    <location>
        <begin position="10"/>
        <end position="165"/>
    </location>
</feature>
<protein>
    <submittedName>
        <fullName evidence="2">GNAT family N-acetyltransferase</fullName>
    </submittedName>
</protein>
<dbReference type="Pfam" id="PF13302">
    <property type="entry name" value="Acetyltransf_3"/>
    <property type="match status" value="1"/>
</dbReference>
<dbReference type="Gene3D" id="3.40.630.30">
    <property type="match status" value="1"/>
</dbReference>
<dbReference type="InterPro" id="IPR016181">
    <property type="entry name" value="Acyl_CoA_acyltransferase"/>
</dbReference>
<dbReference type="PANTHER" id="PTHR43792">
    <property type="entry name" value="GNAT FAMILY, PUTATIVE (AFU_ORTHOLOGUE AFUA_3G00765)-RELATED-RELATED"/>
    <property type="match status" value="1"/>
</dbReference>
<proteinExistence type="predicted"/>
<dbReference type="EMBL" id="DXCF01000038">
    <property type="protein sequence ID" value="HIZ10338.1"/>
    <property type="molecule type" value="Genomic_DNA"/>
</dbReference>
<evidence type="ECO:0000313" key="2">
    <source>
        <dbReference type="EMBL" id="HIZ10338.1"/>
    </source>
</evidence>
<dbReference type="SUPFAM" id="SSF55729">
    <property type="entry name" value="Acyl-CoA N-acyltransferases (Nat)"/>
    <property type="match status" value="1"/>
</dbReference>
<dbReference type="InterPro" id="IPR000182">
    <property type="entry name" value="GNAT_dom"/>
</dbReference>